<proteinExistence type="predicted"/>
<keyword evidence="6" id="KW-1185">Reference proteome</keyword>
<evidence type="ECO:0000259" key="4">
    <source>
        <dbReference type="Pfam" id="PF14905"/>
    </source>
</evidence>
<evidence type="ECO:0000313" key="6">
    <source>
        <dbReference type="Proteomes" id="UP001580928"/>
    </source>
</evidence>
<feature type="domain" description="Outer membrane protein beta-barrel" evidence="4">
    <location>
        <begin position="394"/>
        <end position="795"/>
    </location>
</feature>
<accession>A0ABV5CBU8</accession>
<dbReference type="InterPro" id="IPR008969">
    <property type="entry name" value="CarboxyPept-like_regulatory"/>
</dbReference>
<dbReference type="Proteomes" id="UP001580928">
    <property type="component" value="Unassembled WGS sequence"/>
</dbReference>
<evidence type="ECO:0000256" key="3">
    <source>
        <dbReference type="ARBA" id="ARBA00023237"/>
    </source>
</evidence>
<dbReference type="Pfam" id="PF13620">
    <property type="entry name" value="CarboxypepD_reg"/>
    <property type="match status" value="1"/>
</dbReference>
<comment type="caution">
    <text evidence="5">The sequence shown here is derived from an EMBL/GenBank/DDBJ whole genome shotgun (WGS) entry which is preliminary data.</text>
</comment>
<dbReference type="EMBL" id="JBBVGT010000002">
    <property type="protein sequence ID" value="MFB5944880.1"/>
    <property type="molecule type" value="Genomic_DNA"/>
</dbReference>
<protein>
    <submittedName>
        <fullName evidence="5">Outer membrane beta-barrel protein</fullName>
    </submittedName>
</protein>
<reference evidence="5 6" key="1">
    <citation type="submission" date="2024-04" db="EMBL/GenBank/DDBJ databases">
        <title>Albibacterium profundi sp. nov., isolated from sediment of the Challenger Deep of Mariana Trench.</title>
        <authorList>
            <person name="Wang Y."/>
        </authorList>
    </citation>
    <scope>NUCLEOTIDE SEQUENCE [LARGE SCALE GENOMIC DNA]</scope>
    <source>
        <strain evidence="5 6">RHL897</strain>
    </source>
</reference>
<gene>
    <name evidence="5" type="ORF">WKR92_03440</name>
</gene>
<dbReference type="PANTHER" id="PTHR40980">
    <property type="entry name" value="PLUG DOMAIN-CONTAINING PROTEIN"/>
    <property type="match status" value="1"/>
</dbReference>
<dbReference type="InterPro" id="IPR041700">
    <property type="entry name" value="OMP_b-brl_3"/>
</dbReference>
<dbReference type="Pfam" id="PF14905">
    <property type="entry name" value="OMP_b-brl_3"/>
    <property type="match status" value="1"/>
</dbReference>
<keyword evidence="3" id="KW-0998">Cell outer membrane</keyword>
<evidence type="ECO:0000313" key="5">
    <source>
        <dbReference type="EMBL" id="MFB5944880.1"/>
    </source>
</evidence>
<evidence type="ECO:0000256" key="1">
    <source>
        <dbReference type="ARBA" id="ARBA00004442"/>
    </source>
</evidence>
<dbReference type="InterPro" id="IPR036942">
    <property type="entry name" value="Beta-barrel_TonB_sf"/>
</dbReference>
<dbReference type="PANTHER" id="PTHR40980:SF4">
    <property type="entry name" value="TONB-DEPENDENT RECEPTOR-LIKE BETA-BARREL DOMAIN-CONTAINING PROTEIN"/>
    <property type="match status" value="1"/>
</dbReference>
<dbReference type="Gene3D" id="2.170.130.10">
    <property type="entry name" value="TonB-dependent receptor, plug domain"/>
    <property type="match status" value="1"/>
</dbReference>
<dbReference type="InterPro" id="IPR037066">
    <property type="entry name" value="Plug_dom_sf"/>
</dbReference>
<organism evidence="5 6">
    <name type="scientific">Albibacterium profundi</name>
    <dbReference type="NCBI Taxonomy" id="3134906"/>
    <lineage>
        <taxon>Bacteria</taxon>
        <taxon>Pseudomonadati</taxon>
        <taxon>Bacteroidota</taxon>
        <taxon>Sphingobacteriia</taxon>
        <taxon>Sphingobacteriales</taxon>
        <taxon>Sphingobacteriaceae</taxon>
        <taxon>Albibacterium</taxon>
    </lineage>
</organism>
<dbReference type="RefSeq" id="WP_375556439.1">
    <property type="nucleotide sequence ID" value="NZ_JBBVGT010000002.1"/>
</dbReference>
<dbReference type="Gene3D" id="2.60.40.1120">
    <property type="entry name" value="Carboxypeptidase-like, regulatory domain"/>
    <property type="match status" value="1"/>
</dbReference>
<name>A0ABV5CBU8_9SPHI</name>
<keyword evidence="2" id="KW-0472">Membrane</keyword>
<sequence>MKLFLRPMKTFITLATLCSILFLFQIKLANAQQPTQYSIEGKVLDTLNQTLDYATISLLHAADSSVAKVMFTDENGKYRFDAIKSGTYLVQAELLGFSRSISQPIHIDAATSHKKVEDLILRPVNQQLNTIVITGERPLIERKSDMLVVNVANSTLAAGNNAMDILERSPGITVDKDDNISLNGKKGIMVMIDGKQTYLSSEQLGSLLRSTDGNTIESIEIINNPSSKYDAAGGPGIINIKLKKNKVAGTSGSLNVGGGYGNGHKANSSLNVNHKNGRINVFGIYSYQQNERTDLINIYRIVGGDNQFTSFDQGNTMIQARKNHSLRAGFDYQTSDKNTLSLQASGLINDSGDENRSGVQIGSFQSALDSTLLANSLFDEDFRSFSVNLNNTYTIDTLGRKLSIDADYSNFFEDASANYTNTFYRPDGALMHEPLKSRSMMPSRIYIQAYKADYTHPFNEKSVLEAGLKYANVKTDNDLKFSELKDEQWVNDENRSNHFVYREQVAAGYVSYHTTLNKFGIKAGLRSEYTISDGNSITLQNQVKRDYIDFFPNLSISYNASDNHQYSLSYSKRINRPRYNNLNPFNYFLDQYTYVQGNPYLQPEYTHALAFNYTLMKRFNLSTGYEITQDAVVEIMKQNDVNKSTFITNENIAQQKQWFVNINAPVRFTKFWNSNTNVTGFYLGFESEDANNINYGQYAMQLTSNQNFTILPTLGAEATLNYQSGLRYSIYKIADAWSIDMGINKSFNNKKANIKLSVSDVFNTRDQYVTTQHGNLNAIIDQKRETRVFRLSFTYNFGNTKIGSSKHHEKSDEEKRIGK</sequence>
<dbReference type="SUPFAM" id="SSF49464">
    <property type="entry name" value="Carboxypeptidase regulatory domain-like"/>
    <property type="match status" value="1"/>
</dbReference>
<evidence type="ECO:0000256" key="2">
    <source>
        <dbReference type="ARBA" id="ARBA00023136"/>
    </source>
</evidence>
<comment type="subcellular location">
    <subcellularLocation>
        <location evidence="1">Cell outer membrane</location>
    </subcellularLocation>
</comment>
<dbReference type="Gene3D" id="2.40.170.20">
    <property type="entry name" value="TonB-dependent receptor, beta-barrel domain"/>
    <property type="match status" value="1"/>
</dbReference>
<dbReference type="SUPFAM" id="SSF56935">
    <property type="entry name" value="Porins"/>
    <property type="match status" value="1"/>
</dbReference>